<evidence type="ECO:0000259" key="1">
    <source>
        <dbReference type="PROSITE" id="PS51502"/>
    </source>
</evidence>
<dbReference type="SUPFAM" id="SSF54909">
    <property type="entry name" value="Dimeric alpha+beta barrel"/>
    <property type="match status" value="1"/>
</dbReference>
<organism evidence="2 3">
    <name type="scientific">Luteolibacter pohnpeiensis</name>
    <dbReference type="NCBI Taxonomy" id="454153"/>
    <lineage>
        <taxon>Bacteria</taxon>
        <taxon>Pseudomonadati</taxon>
        <taxon>Verrucomicrobiota</taxon>
        <taxon>Verrucomicrobiia</taxon>
        <taxon>Verrucomicrobiales</taxon>
        <taxon>Verrucomicrobiaceae</taxon>
        <taxon>Luteolibacter</taxon>
    </lineage>
</organism>
<dbReference type="RefSeq" id="WP_200272896.1">
    <property type="nucleotide sequence ID" value="NZ_JAENIJ010000034.1"/>
</dbReference>
<feature type="domain" description="Stress-response A/B barrel" evidence="1">
    <location>
        <begin position="2"/>
        <end position="94"/>
    </location>
</feature>
<dbReference type="SMART" id="SM00886">
    <property type="entry name" value="Dabb"/>
    <property type="match status" value="1"/>
</dbReference>
<accession>A0A934S6M9</accession>
<dbReference type="EMBL" id="JAENIJ010000034">
    <property type="protein sequence ID" value="MBK1884065.1"/>
    <property type="molecule type" value="Genomic_DNA"/>
</dbReference>
<evidence type="ECO:0000313" key="3">
    <source>
        <dbReference type="Proteomes" id="UP000603141"/>
    </source>
</evidence>
<proteinExistence type="predicted"/>
<dbReference type="AlphaFoldDB" id="A0A934S6M9"/>
<reference evidence="2" key="1">
    <citation type="submission" date="2021-01" db="EMBL/GenBank/DDBJ databases">
        <title>Modified the classification status of verrucomicrobia.</title>
        <authorList>
            <person name="Feng X."/>
        </authorList>
    </citation>
    <scope>NUCLEOTIDE SEQUENCE</scope>
    <source>
        <strain evidence="2">KCTC 22041</strain>
    </source>
</reference>
<protein>
    <submittedName>
        <fullName evidence="2">Dabb family protein</fullName>
    </submittedName>
</protein>
<dbReference type="InterPro" id="IPR011008">
    <property type="entry name" value="Dimeric_a/b-barrel"/>
</dbReference>
<evidence type="ECO:0000313" key="2">
    <source>
        <dbReference type="EMBL" id="MBK1884065.1"/>
    </source>
</evidence>
<dbReference type="Gene3D" id="3.30.70.100">
    <property type="match status" value="1"/>
</dbReference>
<sequence length="105" mass="12144">MIHHIVLCELKLNTTPETLESLVRNSRSLLLKIPEVLNVRSGRNVSPSSDWSFFYSIEVESLEKLSIVLDDPYYLKLHQKFIRPHVATQASESYELDPTKPLKYS</sequence>
<keyword evidence="3" id="KW-1185">Reference proteome</keyword>
<dbReference type="Pfam" id="PF07876">
    <property type="entry name" value="Dabb"/>
    <property type="match status" value="1"/>
</dbReference>
<dbReference type="InterPro" id="IPR013097">
    <property type="entry name" value="Dabb"/>
</dbReference>
<name>A0A934S6M9_9BACT</name>
<dbReference type="Proteomes" id="UP000603141">
    <property type="component" value="Unassembled WGS sequence"/>
</dbReference>
<dbReference type="PROSITE" id="PS51502">
    <property type="entry name" value="S_R_A_B_BARREL"/>
    <property type="match status" value="1"/>
</dbReference>
<comment type="caution">
    <text evidence="2">The sequence shown here is derived from an EMBL/GenBank/DDBJ whole genome shotgun (WGS) entry which is preliminary data.</text>
</comment>
<gene>
    <name evidence="2" type="ORF">JIN85_16720</name>
</gene>